<name>A0A9E7C2M8_9ACTN</name>
<sequence>MSPARYDAIGRGYSGTRREDPALRAQLHAALGDARTVVNVGAGAGAYEPRDRHVVAIEPSDVMAAQRPRELAPAIRATADALPLRDASVDAGLSVLSLHHWDAGQERGVHELRRVARGPVVLLTFDRDVSGAMWLVADYVPEIAALDRRIFPPMDVLARWLGGDVRVEVVPISRDTPDWTLGAFWAHPERVLDPVARANTSGFARMPTPIVERAVAALERDLADGTWDDRHGDLRELDEFDAGMRMLVAEPG</sequence>
<dbReference type="InterPro" id="IPR029063">
    <property type="entry name" value="SAM-dependent_MTases_sf"/>
</dbReference>
<dbReference type="Proteomes" id="UP001162834">
    <property type="component" value="Chromosome"/>
</dbReference>
<dbReference type="SUPFAM" id="SSF53335">
    <property type="entry name" value="S-adenosyl-L-methionine-dependent methyltransferases"/>
    <property type="match status" value="1"/>
</dbReference>
<feature type="domain" description="Methyltransferase type 11" evidence="1">
    <location>
        <begin position="40"/>
        <end position="117"/>
    </location>
</feature>
<protein>
    <recommendedName>
        <fullName evidence="1">Methyltransferase type 11 domain-containing protein</fullName>
    </recommendedName>
</protein>
<dbReference type="Gene3D" id="3.40.50.150">
    <property type="entry name" value="Vaccinia Virus protein VP39"/>
    <property type="match status" value="1"/>
</dbReference>
<dbReference type="AlphaFoldDB" id="A0A9E7C2M8"/>
<dbReference type="Pfam" id="PF08241">
    <property type="entry name" value="Methyltransf_11"/>
    <property type="match status" value="1"/>
</dbReference>
<dbReference type="GO" id="GO:0008757">
    <property type="term" value="F:S-adenosylmethionine-dependent methyltransferase activity"/>
    <property type="evidence" value="ECO:0007669"/>
    <property type="project" value="InterPro"/>
</dbReference>
<gene>
    <name evidence="2" type="ORF">DSM104329_04341</name>
</gene>
<proteinExistence type="predicted"/>
<evidence type="ECO:0000313" key="3">
    <source>
        <dbReference type="Proteomes" id="UP001162834"/>
    </source>
</evidence>
<reference evidence="2" key="1">
    <citation type="journal article" date="2022" name="Int. J. Syst. Evol. Microbiol.">
        <title>Pseudomonas aegrilactucae sp. nov. and Pseudomonas morbosilactucae sp. nov., pathogens causing bacterial rot of lettuce in Japan.</title>
        <authorList>
            <person name="Sawada H."/>
            <person name="Fujikawa T."/>
            <person name="Satou M."/>
        </authorList>
    </citation>
    <scope>NUCLEOTIDE SEQUENCE</scope>
    <source>
        <strain evidence="2">0166_1</strain>
    </source>
</reference>
<evidence type="ECO:0000259" key="1">
    <source>
        <dbReference type="Pfam" id="PF08241"/>
    </source>
</evidence>
<evidence type="ECO:0000313" key="2">
    <source>
        <dbReference type="EMBL" id="UGS37919.1"/>
    </source>
</evidence>
<dbReference type="KEGG" id="sbae:DSM104329_04341"/>
<dbReference type="RefSeq" id="WP_259311959.1">
    <property type="nucleotide sequence ID" value="NZ_CP087164.1"/>
</dbReference>
<organism evidence="2 3">
    <name type="scientific">Capillimicrobium parvum</name>
    <dbReference type="NCBI Taxonomy" id="2884022"/>
    <lineage>
        <taxon>Bacteria</taxon>
        <taxon>Bacillati</taxon>
        <taxon>Actinomycetota</taxon>
        <taxon>Thermoleophilia</taxon>
        <taxon>Solirubrobacterales</taxon>
        <taxon>Capillimicrobiaceae</taxon>
        <taxon>Capillimicrobium</taxon>
    </lineage>
</organism>
<dbReference type="EMBL" id="CP087164">
    <property type="protein sequence ID" value="UGS37919.1"/>
    <property type="molecule type" value="Genomic_DNA"/>
</dbReference>
<keyword evidence="3" id="KW-1185">Reference proteome</keyword>
<dbReference type="InterPro" id="IPR013216">
    <property type="entry name" value="Methyltransf_11"/>
</dbReference>
<dbReference type="CDD" id="cd02440">
    <property type="entry name" value="AdoMet_MTases"/>
    <property type="match status" value="1"/>
</dbReference>
<accession>A0A9E7C2M8</accession>